<protein>
    <submittedName>
        <fullName evidence="1">Uncharacterized protein</fullName>
    </submittedName>
</protein>
<dbReference type="Proteomes" id="UP001230649">
    <property type="component" value="Unassembled WGS sequence"/>
</dbReference>
<name>A0ACC2WUS5_9TREE</name>
<dbReference type="EMBL" id="JASBWS010000007">
    <property type="protein sequence ID" value="KAJ9114930.1"/>
    <property type="molecule type" value="Genomic_DNA"/>
</dbReference>
<sequence length="366" mass="41695">MDPSLSREQCKTSGCAGDLQYWTAEKAANEIDLRNYIATKWDPEGIVYALIRDIHEDVHALQKRATYECQEIVLEAIEKARPAINSATKLVKLHGKAKNPLTPAEKYEWKKMFRWLHANLFVDIRPSVHEWVTSDDLTCYLEDLRRIRQVVQRGYLKTEELPAPRIAEIFSLRVHPHGEGEAQSESDFDSDSLLGGPTATLEVSYLDPIVEHAEYMQNPSVFMNSTEGPEGRYKDDNAYRQKFTIPLYGDAEAVLKADDWNTCNLGEDYRTSETVWSAMSHALRDISQRPVDDSFIAPLTILSRKFNELPNYHRDLLSVMPNERPAIVAKAKLEHEEALIAAAIAEERKAVQEADHDRADRVDRAS</sequence>
<comment type="caution">
    <text evidence="1">The sequence shown here is derived from an EMBL/GenBank/DDBJ whole genome shotgun (WGS) entry which is preliminary data.</text>
</comment>
<gene>
    <name evidence="1" type="ORF">QFC20_001304</name>
</gene>
<reference evidence="1" key="1">
    <citation type="submission" date="2023-04" db="EMBL/GenBank/DDBJ databases">
        <title>Draft Genome sequencing of Naganishia species isolated from polar environments using Oxford Nanopore Technology.</title>
        <authorList>
            <person name="Leo P."/>
            <person name="Venkateswaran K."/>
        </authorList>
    </citation>
    <scope>NUCLEOTIDE SEQUENCE</scope>
    <source>
        <strain evidence="1">MNA-CCFEE 5262</strain>
    </source>
</reference>
<organism evidence="1 2">
    <name type="scientific">Naganishia adeliensis</name>
    <dbReference type="NCBI Taxonomy" id="92952"/>
    <lineage>
        <taxon>Eukaryota</taxon>
        <taxon>Fungi</taxon>
        <taxon>Dikarya</taxon>
        <taxon>Basidiomycota</taxon>
        <taxon>Agaricomycotina</taxon>
        <taxon>Tremellomycetes</taxon>
        <taxon>Filobasidiales</taxon>
        <taxon>Filobasidiaceae</taxon>
        <taxon>Naganishia</taxon>
    </lineage>
</organism>
<keyword evidence="2" id="KW-1185">Reference proteome</keyword>
<proteinExistence type="predicted"/>
<evidence type="ECO:0000313" key="2">
    <source>
        <dbReference type="Proteomes" id="UP001230649"/>
    </source>
</evidence>
<accession>A0ACC2WUS5</accession>
<evidence type="ECO:0000313" key="1">
    <source>
        <dbReference type="EMBL" id="KAJ9114930.1"/>
    </source>
</evidence>